<dbReference type="EMBL" id="AAYLMQ010000041">
    <property type="protein sequence ID" value="EGY2378515.1"/>
    <property type="molecule type" value="Genomic_DNA"/>
</dbReference>
<accession>A0A9P2P3R2</accession>
<name>A0A9P2P3R2_ACIBA</name>
<dbReference type="RefSeq" id="WP_103891409.1">
    <property type="nucleotide sequence ID" value="NZ_CAJHFX010000001.1"/>
</dbReference>
<evidence type="ECO:0000313" key="1">
    <source>
        <dbReference type="EMBL" id="EGY2378515.1"/>
    </source>
</evidence>
<dbReference type="AlphaFoldDB" id="A0A9P2P3R2"/>
<reference evidence="1" key="1">
    <citation type="submission" date="2020-12" db="EMBL/GenBank/DDBJ databases">
        <authorList>
            <consortium name="Clinical and Environmental Microbiology Branch: Whole genome sequencing antimicrobial resistance pathogens in the healthcare setting"/>
        </authorList>
    </citation>
    <scope>NUCLEOTIDE SEQUENCE</scope>
    <source>
        <strain evidence="1">2018HL-00813</strain>
    </source>
</reference>
<proteinExistence type="predicted"/>
<gene>
    <name evidence="1" type="ORF">JHZ39_002932</name>
</gene>
<protein>
    <submittedName>
        <fullName evidence="1">Uncharacterized protein</fullName>
    </submittedName>
</protein>
<comment type="caution">
    <text evidence="1">The sequence shown here is derived from an EMBL/GenBank/DDBJ whole genome shotgun (WGS) entry which is preliminary data.</text>
</comment>
<sequence length="144" mass="16689">MIEVKMILEFSYTLREEYEGDEGTLVPQLFRLDNLDENRGFENFLEGNDDYLYFISNVDTSKKVESILIQLSNVLDDNSNECQYIVDGYFRKAEVCKDITAFNIMPNIQIGYRGGMPTDLFLKILNLWGEYLKSGSKEKVIVEV</sequence>
<organism evidence="1">
    <name type="scientific">Acinetobacter baumannii</name>
    <dbReference type="NCBI Taxonomy" id="470"/>
    <lineage>
        <taxon>Bacteria</taxon>
        <taxon>Pseudomonadati</taxon>
        <taxon>Pseudomonadota</taxon>
        <taxon>Gammaproteobacteria</taxon>
        <taxon>Moraxellales</taxon>
        <taxon>Moraxellaceae</taxon>
        <taxon>Acinetobacter</taxon>
        <taxon>Acinetobacter calcoaceticus/baumannii complex</taxon>
    </lineage>
</organism>